<dbReference type="PRINTS" id="PR00455">
    <property type="entry name" value="HTHTETR"/>
</dbReference>
<feature type="DNA-binding region" description="H-T-H motif" evidence="4">
    <location>
        <begin position="52"/>
        <end position="71"/>
    </location>
</feature>
<protein>
    <submittedName>
        <fullName evidence="6">TetR family transcriptional regulator</fullName>
    </submittedName>
</protein>
<organism evidence="6 7">
    <name type="scientific">Dongia mobilis</name>
    <dbReference type="NCBI Taxonomy" id="578943"/>
    <lineage>
        <taxon>Bacteria</taxon>
        <taxon>Pseudomonadati</taxon>
        <taxon>Pseudomonadota</taxon>
        <taxon>Alphaproteobacteria</taxon>
        <taxon>Rhodospirillales</taxon>
        <taxon>Dongiaceae</taxon>
        <taxon>Dongia</taxon>
    </lineage>
</organism>
<dbReference type="AlphaFoldDB" id="A0A4R6WX59"/>
<dbReference type="SUPFAM" id="SSF48498">
    <property type="entry name" value="Tetracyclin repressor-like, C-terminal domain"/>
    <property type="match status" value="1"/>
</dbReference>
<dbReference type="Gene3D" id="1.10.10.60">
    <property type="entry name" value="Homeodomain-like"/>
    <property type="match status" value="1"/>
</dbReference>
<keyword evidence="2 4" id="KW-0238">DNA-binding</keyword>
<dbReference type="EMBL" id="SNYW01000006">
    <property type="protein sequence ID" value="TDQ83993.1"/>
    <property type="molecule type" value="Genomic_DNA"/>
</dbReference>
<evidence type="ECO:0000313" key="7">
    <source>
        <dbReference type="Proteomes" id="UP000295783"/>
    </source>
</evidence>
<accession>A0A4R6WX59</accession>
<comment type="caution">
    <text evidence="6">The sequence shown here is derived from an EMBL/GenBank/DDBJ whole genome shotgun (WGS) entry which is preliminary data.</text>
</comment>
<dbReference type="InterPro" id="IPR001647">
    <property type="entry name" value="HTH_TetR"/>
</dbReference>
<evidence type="ECO:0000256" key="2">
    <source>
        <dbReference type="ARBA" id="ARBA00023125"/>
    </source>
</evidence>
<keyword evidence="1" id="KW-0805">Transcription regulation</keyword>
<dbReference type="PROSITE" id="PS50977">
    <property type="entry name" value="HTH_TETR_2"/>
    <property type="match status" value="1"/>
</dbReference>
<dbReference type="GO" id="GO:0003700">
    <property type="term" value="F:DNA-binding transcription factor activity"/>
    <property type="evidence" value="ECO:0007669"/>
    <property type="project" value="TreeGrafter"/>
</dbReference>
<dbReference type="InterPro" id="IPR036271">
    <property type="entry name" value="Tet_transcr_reg_TetR-rel_C_sf"/>
</dbReference>
<feature type="domain" description="HTH tetR-type" evidence="5">
    <location>
        <begin position="29"/>
        <end position="89"/>
    </location>
</feature>
<name>A0A4R6WX59_9PROT</name>
<dbReference type="InterPro" id="IPR023772">
    <property type="entry name" value="DNA-bd_HTH_TetR-type_CS"/>
</dbReference>
<gene>
    <name evidence="6" type="ORF">A8950_0539</name>
</gene>
<dbReference type="InterPro" id="IPR039536">
    <property type="entry name" value="TetR_C_Proteobacteria"/>
</dbReference>
<dbReference type="PANTHER" id="PTHR30055:SF146">
    <property type="entry name" value="HTH-TYPE TRANSCRIPTIONAL DUAL REGULATOR CECR"/>
    <property type="match status" value="1"/>
</dbReference>
<dbReference type="SUPFAM" id="SSF46689">
    <property type="entry name" value="Homeodomain-like"/>
    <property type="match status" value="1"/>
</dbReference>
<evidence type="ECO:0000256" key="1">
    <source>
        <dbReference type="ARBA" id="ARBA00023015"/>
    </source>
</evidence>
<dbReference type="InterPro" id="IPR009057">
    <property type="entry name" value="Homeodomain-like_sf"/>
</dbReference>
<keyword evidence="7" id="KW-1185">Reference proteome</keyword>
<evidence type="ECO:0000259" key="5">
    <source>
        <dbReference type="PROSITE" id="PS50977"/>
    </source>
</evidence>
<sequence>MANALNKKTILSEEATRPLTHPETGADLSPKALQVVEAARALFSEHGFAAVSMDQVARAAGVSKATVYAHFASKEQLFVAIVGQACRTYAETVMPEVRDAPDARTALTRIGRAVAGFLLAPRTMAIYRTIVAEGPRFPELARGYYDNGPRSFKRLLGSYLAEMTERGQLRVDNPRLAADLFCGMVRGPLYLQILLDCPDPEAPDADTVVTGAVDMFLRRYGGDAGAA</sequence>
<dbReference type="RefSeq" id="WP_166644960.1">
    <property type="nucleotide sequence ID" value="NZ_SNYW01000006.1"/>
</dbReference>
<evidence type="ECO:0000256" key="4">
    <source>
        <dbReference type="PROSITE-ProRule" id="PRU00335"/>
    </source>
</evidence>
<evidence type="ECO:0000313" key="6">
    <source>
        <dbReference type="EMBL" id="TDQ83993.1"/>
    </source>
</evidence>
<reference evidence="6 7" key="1">
    <citation type="submission" date="2019-03" db="EMBL/GenBank/DDBJ databases">
        <title>Genomic Encyclopedia of Type Strains, Phase III (KMG-III): the genomes of soil and plant-associated and newly described type strains.</title>
        <authorList>
            <person name="Whitman W."/>
        </authorList>
    </citation>
    <scope>NUCLEOTIDE SEQUENCE [LARGE SCALE GENOMIC DNA]</scope>
    <source>
        <strain evidence="6 7">CGMCC 1.7660</strain>
    </source>
</reference>
<dbReference type="Gene3D" id="1.10.357.10">
    <property type="entry name" value="Tetracycline Repressor, domain 2"/>
    <property type="match status" value="1"/>
</dbReference>
<dbReference type="FunFam" id="1.10.10.60:FF:000141">
    <property type="entry name" value="TetR family transcriptional regulator"/>
    <property type="match status" value="1"/>
</dbReference>
<dbReference type="PROSITE" id="PS01081">
    <property type="entry name" value="HTH_TETR_1"/>
    <property type="match status" value="1"/>
</dbReference>
<proteinExistence type="predicted"/>
<dbReference type="PANTHER" id="PTHR30055">
    <property type="entry name" value="HTH-TYPE TRANSCRIPTIONAL REGULATOR RUTR"/>
    <property type="match status" value="1"/>
</dbReference>
<dbReference type="Pfam" id="PF00440">
    <property type="entry name" value="TetR_N"/>
    <property type="match status" value="1"/>
</dbReference>
<dbReference type="Pfam" id="PF14246">
    <property type="entry name" value="TetR_C_7"/>
    <property type="match status" value="1"/>
</dbReference>
<keyword evidence="3" id="KW-0804">Transcription</keyword>
<evidence type="ECO:0000256" key="3">
    <source>
        <dbReference type="ARBA" id="ARBA00023163"/>
    </source>
</evidence>
<dbReference type="Proteomes" id="UP000295783">
    <property type="component" value="Unassembled WGS sequence"/>
</dbReference>
<dbReference type="GO" id="GO:0000976">
    <property type="term" value="F:transcription cis-regulatory region binding"/>
    <property type="evidence" value="ECO:0007669"/>
    <property type="project" value="TreeGrafter"/>
</dbReference>
<dbReference type="InterPro" id="IPR050109">
    <property type="entry name" value="HTH-type_TetR-like_transc_reg"/>
</dbReference>